<keyword evidence="5 9" id="KW-0812">Transmembrane</keyword>
<dbReference type="Pfam" id="PF01235">
    <property type="entry name" value="Na_Ala_symp"/>
    <property type="match status" value="1"/>
</dbReference>
<evidence type="ECO:0000256" key="2">
    <source>
        <dbReference type="ARBA" id="ARBA00009261"/>
    </source>
</evidence>
<evidence type="ECO:0000256" key="5">
    <source>
        <dbReference type="ARBA" id="ARBA00022692"/>
    </source>
</evidence>
<evidence type="ECO:0000256" key="7">
    <source>
        <dbReference type="ARBA" id="ARBA00022989"/>
    </source>
</evidence>
<sequence>GFLIYLLLIVGIFLTIRLKGMQIKYLFLSLKFAFFRSDKNAKGDISQFESLMTSLAATIGIGSIAGMATAVIAGGFGAIFWMWVVAFIGMVTKYAEALLAVKYRTVDKNNQMACGPMYYIHRALNLKWLGGMFAVFGMFAAFAGGNLIQSQSISDALFELVKLPHFISGIIIAICAALVILGGIKSLGKVNAYLVPIMALIYIIGGLIIIAMNYSHILHGLSLIFKSAFSLKAAKGGLIGAGIQAAVQMGIARGISSNEAGLGSSPIAAAAAKTDVPGRQALISMSGVFLSSFIVCTITVLVLAVTNVVGITTHTGDFLNGAPLVMRAFSNAFPFGGYIVAIGLVLFGFSTILGWSYYGEKCFEFLFHEKYIIFFRIAFIFVVFLGAISSIKLVWPLADIMNGLMAFPNLIGLFLLTNVVVNESREFFDLLNKEKQLKKKQNQKILP</sequence>
<keyword evidence="8 9" id="KW-0472">Membrane</keyword>
<dbReference type="EMBL" id="LAZR01014806">
    <property type="protein sequence ID" value="KKM15866.1"/>
    <property type="molecule type" value="Genomic_DNA"/>
</dbReference>
<feature type="transmembrane region" description="Helical" evidence="9">
    <location>
        <begin position="400"/>
        <end position="421"/>
    </location>
</feature>
<keyword evidence="7 9" id="KW-1133">Transmembrane helix</keyword>
<feature type="transmembrane region" description="Helical" evidence="9">
    <location>
        <begin position="163"/>
        <end position="184"/>
    </location>
</feature>
<evidence type="ECO:0000256" key="4">
    <source>
        <dbReference type="ARBA" id="ARBA00022475"/>
    </source>
</evidence>
<accession>A0A0F9HKJ2</accession>
<dbReference type="AlphaFoldDB" id="A0A0F9HKJ2"/>
<keyword evidence="6" id="KW-0769">Symport</keyword>
<dbReference type="PRINTS" id="PR00175">
    <property type="entry name" value="NAALASMPORT"/>
</dbReference>
<comment type="caution">
    <text evidence="10">The sequence shown here is derived from an EMBL/GenBank/DDBJ whole genome shotgun (WGS) entry which is preliminary data.</text>
</comment>
<evidence type="ECO:0000256" key="6">
    <source>
        <dbReference type="ARBA" id="ARBA00022847"/>
    </source>
</evidence>
<feature type="transmembrane region" description="Helical" evidence="9">
    <location>
        <begin position="79"/>
        <end position="103"/>
    </location>
</feature>
<dbReference type="Gene3D" id="1.20.1740.10">
    <property type="entry name" value="Amino acid/polyamine transporter I"/>
    <property type="match status" value="1"/>
</dbReference>
<comment type="similarity">
    <text evidence="2">Belongs to the alanine or glycine:cation symporter (AGCS) (TC 2.A.25) family.</text>
</comment>
<feature type="transmembrane region" description="Helical" evidence="9">
    <location>
        <begin position="332"/>
        <end position="359"/>
    </location>
</feature>
<dbReference type="FunFam" id="1.20.1740.10:FF:000004">
    <property type="entry name" value="Sodium:alanine symporter family protein"/>
    <property type="match status" value="1"/>
</dbReference>
<feature type="non-terminal residue" evidence="10">
    <location>
        <position position="1"/>
    </location>
</feature>
<keyword evidence="4" id="KW-1003">Cell membrane</keyword>
<feature type="transmembrane region" description="Helical" evidence="9">
    <location>
        <begin position="217"/>
        <end position="234"/>
    </location>
</feature>
<evidence type="ECO:0000313" key="10">
    <source>
        <dbReference type="EMBL" id="KKM15866.1"/>
    </source>
</evidence>
<dbReference type="PANTHER" id="PTHR30330">
    <property type="entry name" value="AGSS FAMILY TRANSPORTER, SODIUM-ALANINE"/>
    <property type="match status" value="1"/>
</dbReference>
<comment type="subcellular location">
    <subcellularLocation>
        <location evidence="1">Cell membrane</location>
        <topology evidence="1">Multi-pass membrane protein</topology>
    </subcellularLocation>
</comment>
<evidence type="ECO:0000256" key="3">
    <source>
        <dbReference type="ARBA" id="ARBA00022448"/>
    </source>
</evidence>
<feature type="transmembrane region" description="Helical" evidence="9">
    <location>
        <begin position="6"/>
        <end position="30"/>
    </location>
</feature>
<feature type="transmembrane region" description="Helical" evidence="9">
    <location>
        <begin position="51"/>
        <end position="73"/>
    </location>
</feature>
<dbReference type="PROSITE" id="PS00873">
    <property type="entry name" value="NA_ALANINE_SYMP"/>
    <property type="match status" value="1"/>
</dbReference>
<evidence type="ECO:0008006" key="11">
    <source>
        <dbReference type="Google" id="ProtNLM"/>
    </source>
</evidence>
<name>A0A0F9HKJ2_9ZZZZ</name>
<evidence type="ECO:0000256" key="9">
    <source>
        <dbReference type="SAM" id="Phobius"/>
    </source>
</evidence>
<feature type="transmembrane region" description="Helical" evidence="9">
    <location>
        <begin position="124"/>
        <end position="143"/>
    </location>
</feature>
<proteinExistence type="inferred from homology"/>
<dbReference type="NCBIfam" id="TIGR00835">
    <property type="entry name" value="agcS"/>
    <property type="match status" value="1"/>
</dbReference>
<reference evidence="10" key="1">
    <citation type="journal article" date="2015" name="Nature">
        <title>Complex archaea that bridge the gap between prokaryotes and eukaryotes.</title>
        <authorList>
            <person name="Spang A."/>
            <person name="Saw J.H."/>
            <person name="Jorgensen S.L."/>
            <person name="Zaremba-Niedzwiedzka K."/>
            <person name="Martijn J."/>
            <person name="Lind A.E."/>
            <person name="van Eijk R."/>
            <person name="Schleper C."/>
            <person name="Guy L."/>
            <person name="Ettema T.J."/>
        </authorList>
    </citation>
    <scope>NUCLEOTIDE SEQUENCE</scope>
</reference>
<dbReference type="PANTHER" id="PTHR30330:SF3">
    <property type="entry name" value="TRANSCRIPTIONAL REGULATOR, LRP FAMILY"/>
    <property type="match status" value="1"/>
</dbReference>
<organism evidence="10">
    <name type="scientific">marine sediment metagenome</name>
    <dbReference type="NCBI Taxonomy" id="412755"/>
    <lineage>
        <taxon>unclassified sequences</taxon>
        <taxon>metagenomes</taxon>
        <taxon>ecological metagenomes</taxon>
    </lineage>
</organism>
<gene>
    <name evidence="10" type="ORF">LCGC14_1691690</name>
</gene>
<dbReference type="GO" id="GO:0005283">
    <property type="term" value="F:amino acid:sodium symporter activity"/>
    <property type="evidence" value="ECO:0007669"/>
    <property type="project" value="InterPro"/>
</dbReference>
<feature type="transmembrane region" description="Helical" evidence="9">
    <location>
        <begin position="371"/>
        <end position="394"/>
    </location>
</feature>
<keyword evidence="3" id="KW-0813">Transport</keyword>
<protein>
    <recommendedName>
        <fullName evidence="11">Amino acid carrier protein</fullName>
    </recommendedName>
</protein>
<dbReference type="GO" id="GO:0005886">
    <property type="term" value="C:plasma membrane"/>
    <property type="evidence" value="ECO:0007669"/>
    <property type="project" value="UniProtKB-SubCell"/>
</dbReference>
<evidence type="ECO:0000256" key="1">
    <source>
        <dbReference type="ARBA" id="ARBA00004651"/>
    </source>
</evidence>
<feature type="transmembrane region" description="Helical" evidence="9">
    <location>
        <begin position="288"/>
        <end position="312"/>
    </location>
</feature>
<evidence type="ECO:0000256" key="8">
    <source>
        <dbReference type="ARBA" id="ARBA00023136"/>
    </source>
</evidence>
<feature type="transmembrane region" description="Helical" evidence="9">
    <location>
        <begin position="191"/>
        <end position="211"/>
    </location>
</feature>
<dbReference type="InterPro" id="IPR001463">
    <property type="entry name" value="Na/Ala_symport"/>
</dbReference>